<dbReference type="InterPro" id="IPR052157">
    <property type="entry name" value="BCAA_transport_permease"/>
</dbReference>
<evidence type="ECO:0000256" key="7">
    <source>
        <dbReference type="ARBA" id="ARBA00023136"/>
    </source>
</evidence>
<evidence type="ECO:0000256" key="3">
    <source>
        <dbReference type="ARBA" id="ARBA00022475"/>
    </source>
</evidence>
<feature type="transmembrane region" description="Helical" evidence="9">
    <location>
        <begin position="67"/>
        <end position="87"/>
    </location>
</feature>
<evidence type="ECO:0000256" key="2">
    <source>
        <dbReference type="ARBA" id="ARBA00022448"/>
    </source>
</evidence>
<sequence>MDSTAIILAIVSGLALGSIYTLVATSFTLVIAASGVFNFAQGTLVMLGTIATYIVGQVYGFSALSTAALVTLIGLALGLVTYIVAVLPVATRAHSLTHVTLLTTIGLGTASNGATAAFFGGDSRFVPSFVTDNPILLAGMPLRPIYLVEALCGLLIVAAIQIAMRRTMLGHVFRTTLEDPEGAGLFGIDTRKVVAITFSLAGAVSMLAGFLVAPIVAASVNSANDLAFFGFAGMAIGGFGSFGGTVIGSLVVGLIVGLSPLVGGPNAPVPSVWIAVVLVLLVRPSGLAGSMGLFGAQGAREI</sequence>
<organism evidence="10 11">
    <name type="scientific">Rhizobium aquaticum</name>
    <dbReference type="NCBI Taxonomy" id="1549636"/>
    <lineage>
        <taxon>Bacteria</taxon>
        <taxon>Pseudomonadati</taxon>
        <taxon>Pseudomonadota</taxon>
        <taxon>Alphaproteobacteria</taxon>
        <taxon>Hyphomicrobiales</taxon>
        <taxon>Rhizobiaceae</taxon>
        <taxon>Rhizobium/Agrobacterium group</taxon>
        <taxon>Rhizobium</taxon>
    </lineage>
</organism>
<dbReference type="CDD" id="cd06582">
    <property type="entry name" value="TM_PBP1_LivH_like"/>
    <property type="match status" value="1"/>
</dbReference>
<feature type="transmembrane region" description="Helical" evidence="9">
    <location>
        <begin position="226"/>
        <end position="259"/>
    </location>
</feature>
<dbReference type="EMBL" id="JBEPMB010000016">
    <property type="protein sequence ID" value="MET3616274.1"/>
    <property type="molecule type" value="Genomic_DNA"/>
</dbReference>
<feature type="transmembrane region" description="Helical" evidence="9">
    <location>
        <begin position="99"/>
        <end position="119"/>
    </location>
</feature>
<dbReference type="RefSeq" id="WP_354558726.1">
    <property type="nucleotide sequence ID" value="NZ_JBEPMB010000016.1"/>
</dbReference>
<feature type="transmembrane region" description="Helical" evidence="9">
    <location>
        <begin position="193"/>
        <end position="220"/>
    </location>
</feature>
<keyword evidence="4 9" id="KW-0812">Transmembrane</keyword>
<dbReference type="InterPro" id="IPR001851">
    <property type="entry name" value="ABC_transp_permease"/>
</dbReference>
<keyword evidence="5" id="KW-0029">Amino-acid transport</keyword>
<comment type="subcellular location">
    <subcellularLocation>
        <location evidence="1">Cell membrane</location>
        <topology evidence="1">Multi-pass membrane protein</topology>
    </subcellularLocation>
</comment>
<comment type="caution">
    <text evidence="10">The sequence shown here is derived from an EMBL/GenBank/DDBJ whole genome shotgun (WGS) entry which is preliminary data.</text>
</comment>
<comment type="similarity">
    <text evidence="8">Belongs to the binding-protein-dependent transport system permease family. LivHM subfamily.</text>
</comment>
<proteinExistence type="inferred from homology"/>
<evidence type="ECO:0000256" key="1">
    <source>
        <dbReference type="ARBA" id="ARBA00004651"/>
    </source>
</evidence>
<dbReference type="Pfam" id="PF02653">
    <property type="entry name" value="BPD_transp_2"/>
    <property type="match status" value="1"/>
</dbReference>
<evidence type="ECO:0000256" key="5">
    <source>
        <dbReference type="ARBA" id="ARBA00022970"/>
    </source>
</evidence>
<dbReference type="Proteomes" id="UP001549047">
    <property type="component" value="Unassembled WGS sequence"/>
</dbReference>
<reference evidence="10 11" key="1">
    <citation type="submission" date="2024-06" db="EMBL/GenBank/DDBJ databases">
        <title>Genomic Encyclopedia of Type Strains, Phase IV (KMG-IV): sequencing the most valuable type-strain genomes for metagenomic binning, comparative biology and taxonomic classification.</title>
        <authorList>
            <person name="Goeker M."/>
        </authorList>
    </citation>
    <scope>NUCLEOTIDE SEQUENCE [LARGE SCALE GENOMIC DNA]</scope>
    <source>
        <strain evidence="10 11">DSM 29780</strain>
    </source>
</reference>
<evidence type="ECO:0000256" key="9">
    <source>
        <dbReference type="SAM" id="Phobius"/>
    </source>
</evidence>
<feature type="transmembrane region" description="Helical" evidence="9">
    <location>
        <begin position="6"/>
        <end position="32"/>
    </location>
</feature>
<gene>
    <name evidence="10" type="ORF">ABID16_004623</name>
</gene>
<accession>A0ABV2J682</accession>
<evidence type="ECO:0000313" key="10">
    <source>
        <dbReference type="EMBL" id="MET3616274.1"/>
    </source>
</evidence>
<protein>
    <submittedName>
        <fullName evidence="10">Branched-subunit amino acid ABC-type transport system permease component</fullName>
    </submittedName>
</protein>
<keyword evidence="11" id="KW-1185">Reference proteome</keyword>
<name>A0ABV2J682_9HYPH</name>
<feature type="transmembrane region" description="Helical" evidence="9">
    <location>
        <begin position="145"/>
        <end position="164"/>
    </location>
</feature>
<keyword evidence="7 9" id="KW-0472">Membrane</keyword>
<keyword evidence="6 9" id="KW-1133">Transmembrane helix</keyword>
<feature type="transmembrane region" description="Helical" evidence="9">
    <location>
        <begin position="271"/>
        <end position="296"/>
    </location>
</feature>
<keyword evidence="2" id="KW-0813">Transport</keyword>
<feature type="transmembrane region" description="Helical" evidence="9">
    <location>
        <begin position="44"/>
        <end position="61"/>
    </location>
</feature>
<dbReference type="PANTHER" id="PTHR11795">
    <property type="entry name" value="BRANCHED-CHAIN AMINO ACID TRANSPORT SYSTEM PERMEASE PROTEIN LIVH"/>
    <property type="match status" value="1"/>
</dbReference>
<evidence type="ECO:0000256" key="6">
    <source>
        <dbReference type="ARBA" id="ARBA00022989"/>
    </source>
</evidence>
<dbReference type="PANTHER" id="PTHR11795:SF450">
    <property type="entry name" value="ABC TRANSPORTER PERMEASE PROTEIN"/>
    <property type="match status" value="1"/>
</dbReference>
<keyword evidence="3" id="KW-1003">Cell membrane</keyword>
<evidence type="ECO:0000313" key="11">
    <source>
        <dbReference type="Proteomes" id="UP001549047"/>
    </source>
</evidence>
<evidence type="ECO:0000256" key="8">
    <source>
        <dbReference type="ARBA" id="ARBA00037998"/>
    </source>
</evidence>
<evidence type="ECO:0000256" key="4">
    <source>
        <dbReference type="ARBA" id="ARBA00022692"/>
    </source>
</evidence>